<keyword evidence="8 12" id="KW-1133">Transmembrane helix</keyword>
<dbReference type="FunFam" id="3.80.10.10:FF:000213">
    <property type="entry name" value="Tyrosine-sulfated glycopeptide receptor 1"/>
    <property type="match status" value="1"/>
</dbReference>
<keyword evidence="10" id="KW-0675">Receptor</keyword>
<dbReference type="Pfam" id="PF08263">
    <property type="entry name" value="LRRNT_2"/>
    <property type="match status" value="1"/>
</dbReference>
<feature type="domain" description="Disease resistance R13L4/SHOC-2-like LRR" evidence="14">
    <location>
        <begin position="296"/>
        <end position="478"/>
    </location>
</feature>
<evidence type="ECO:0000259" key="13">
    <source>
        <dbReference type="Pfam" id="PF08263"/>
    </source>
</evidence>
<dbReference type="Pfam" id="PF00560">
    <property type="entry name" value="LRR_1"/>
    <property type="match status" value="8"/>
</dbReference>
<keyword evidence="6" id="KW-0732">Signal</keyword>
<keyword evidence="15" id="KW-0723">Serine/threonine-protein kinase</keyword>
<dbReference type="SUPFAM" id="SSF52058">
    <property type="entry name" value="L domain-like"/>
    <property type="match status" value="2"/>
</dbReference>
<keyword evidence="7" id="KW-0677">Repeat</keyword>
<evidence type="ECO:0000256" key="10">
    <source>
        <dbReference type="ARBA" id="ARBA00023170"/>
    </source>
</evidence>
<dbReference type="InterPro" id="IPR032675">
    <property type="entry name" value="LRR_dom_sf"/>
</dbReference>
<keyword evidence="15" id="KW-0418">Kinase</keyword>
<evidence type="ECO:0000259" key="14">
    <source>
        <dbReference type="Pfam" id="PF23598"/>
    </source>
</evidence>
<comment type="subcellular location">
    <subcellularLocation>
        <location evidence="1">Cell membrane</location>
        <topology evidence="1">Single-pass type I membrane protein</topology>
    </subcellularLocation>
</comment>
<evidence type="ECO:0000256" key="12">
    <source>
        <dbReference type="SAM" id="Phobius"/>
    </source>
</evidence>
<evidence type="ECO:0000313" key="15">
    <source>
        <dbReference type="EMBL" id="RHN72179.1"/>
    </source>
</evidence>
<keyword evidence="11" id="KW-0325">Glycoprotein</keyword>
<evidence type="ECO:0000256" key="1">
    <source>
        <dbReference type="ARBA" id="ARBA00004251"/>
    </source>
</evidence>
<dbReference type="SMART" id="SM00369">
    <property type="entry name" value="LRR_TYP"/>
    <property type="match status" value="9"/>
</dbReference>
<dbReference type="EC" id="2.7.11.1" evidence="15"/>
<evidence type="ECO:0000256" key="5">
    <source>
        <dbReference type="ARBA" id="ARBA00022692"/>
    </source>
</evidence>
<dbReference type="EMBL" id="PSQE01000002">
    <property type="protein sequence ID" value="RHN72179.1"/>
    <property type="molecule type" value="Genomic_DNA"/>
</dbReference>
<dbReference type="GO" id="GO:0004674">
    <property type="term" value="F:protein serine/threonine kinase activity"/>
    <property type="evidence" value="ECO:0007669"/>
    <property type="project" value="UniProtKB-KW"/>
</dbReference>
<keyword evidence="4" id="KW-0433">Leucine-rich repeat</keyword>
<reference evidence="16" key="1">
    <citation type="journal article" date="2018" name="Nat. Plants">
        <title>Whole-genome landscape of Medicago truncatula symbiotic genes.</title>
        <authorList>
            <person name="Pecrix Y."/>
            <person name="Staton S.E."/>
            <person name="Sallet E."/>
            <person name="Lelandais-Briere C."/>
            <person name="Moreau S."/>
            <person name="Carrere S."/>
            <person name="Blein T."/>
            <person name="Jardinaud M.F."/>
            <person name="Latrasse D."/>
            <person name="Zouine M."/>
            <person name="Zahm M."/>
            <person name="Kreplak J."/>
            <person name="Mayjonade B."/>
            <person name="Satge C."/>
            <person name="Perez M."/>
            <person name="Cauet S."/>
            <person name="Marande W."/>
            <person name="Chantry-Darmon C."/>
            <person name="Lopez-Roques C."/>
            <person name="Bouchez O."/>
            <person name="Berard A."/>
            <person name="Debelle F."/>
            <person name="Munos S."/>
            <person name="Bendahmane A."/>
            <person name="Berges H."/>
            <person name="Niebel A."/>
            <person name="Buitink J."/>
            <person name="Frugier F."/>
            <person name="Benhamed M."/>
            <person name="Crespi M."/>
            <person name="Gouzy J."/>
            <person name="Gamas P."/>
        </authorList>
    </citation>
    <scope>NUCLEOTIDE SEQUENCE [LARGE SCALE GENOMIC DNA]</scope>
    <source>
        <strain evidence="16">cv. Jemalong A17</strain>
    </source>
</reference>
<feature type="transmembrane region" description="Helical" evidence="12">
    <location>
        <begin position="12"/>
        <end position="31"/>
    </location>
</feature>
<dbReference type="InterPro" id="IPR055414">
    <property type="entry name" value="LRR_R13L4/SHOC2-like"/>
</dbReference>
<comment type="similarity">
    <text evidence="2">Belongs to the RLP family.</text>
</comment>
<evidence type="ECO:0000256" key="6">
    <source>
        <dbReference type="ARBA" id="ARBA00022729"/>
    </source>
</evidence>
<keyword evidence="9 12" id="KW-0472">Membrane</keyword>
<feature type="transmembrane region" description="Helical" evidence="12">
    <location>
        <begin position="928"/>
        <end position="951"/>
    </location>
</feature>
<dbReference type="PRINTS" id="PR00019">
    <property type="entry name" value="LEURICHRPT"/>
</dbReference>
<feature type="domain" description="Leucine-rich repeat-containing N-terminal plant-type" evidence="13">
    <location>
        <begin position="43"/>
        <end position="79"/>
    </location>
</feature>
<protein>
    <submittedName>
        <fullName evidence="15">Putative non-specific serine/threonine protein kinase</fullName>
        <ecNumber evidence="15">2.7.11.1</ecNumber>
    </submittedName>
</protein>
<dbReference type="Gramene" id="rna7862">
    <property type="protein sequence ID" value="RHN72179.1"/>
    <property type="gene ID" value="gene7862"/>
</dbReference>
<dbReference type="InterPro" id="IPR013210">
    <property type="entry name" value="LRR_N_plant-typ"/>
</dbReference>
<evidence type="ECO:0000256" key="11">
    <source>
        <dbReference type="ARBA" id="ARBA00023180"/>
    </source>
</evidence>
<evidence type="ECO:0000256" key="4">
    <source>
        <dbReference type="ARBA" id="ARBA00022614"/>
    </source>
</evidence>
<organism evidence="15 16">
    <name type="scientific">Medicago truncatula</name>
    <name type="common">Barrel medic</name>
    <name type="synonym">Medicago tribuloides</name>
    <dbReference type="NCBI Taxonomy" id="3880"/>
    <lineage>
        <taxon>Eukaryota</taxon>
        <taxon>Viridiplantae</taxon>
        <taxon>Streptophyta</taxon>
        <taxon>Embryophyta</taxon>
        <taxon>Tracheophyta</taxon>
        <taxon>Spermatophyta</taxon>
        <taxon>Magnoliopsida</taxon>
        <taxon>eudicotyledons</taxon>
        <taxon>Gunneridae</taxon>
        <taxon>Pentapetalae</taxon>
        <taxon>rosids</taxon>
        <taxon>fabids</taxon>
        <taxon>Fabales</taxon>
        <taxon>Fabaceae</taxon>
        <taxon>Papilionoideae</taxon>
        <taxon>50 kb inversion clade</taxon>
        <taxon>NPAAA clade</taxon>
        <taxon>Hologalegina</taxon>
        <taxon>IRL clade</taxon>
        <taxon>Trifolieae</taxon>
        <taxon>Medicago</taxon>
    </lineage>
</organism>
<dbReference type="GO" id="GO:0005886">
    <property type="term" value="C:plasma membrane"/>
    <property type="evidence" value="ECO:0007669"/>
    <property type="project" value="UniProtKB-SubCell"/>
</dbReference>
<keyword evidence="15" id="KW-0808">Transferase</keyword>
<keyword evidence="3" id="KW-1003">Cell membrane</keyword>
<accession>A0A396J2D8</accession>
<sequence>MISSGTMAITKIYEYFVISLFFLFASTQYVVSSNNVSTLCIKEERVALLKIKKDLKDPSNCLSSWVGEDCCNWKGIQCNNQTGHVLKLKLRPYLICIKTVSIFSLSPFGGKINPSLADLKHLSHLDLRYNDFEGVPIPEFIGSLNMLNYLDLSDSYFSGMVPPHLGNLSNLHYLDISTPFSSLWVRDFSWLSALSSLQFLSMNYVNITTSPHEWFQTMNKIPSLLELHLMYCNLAFLPPSSPFLNITSLSVLDLSGNPFNSSIPSWLFNISTLTYLSLSESSSLIGLVPSMLGRWKLCKLQVLDLSSNFITGDIADTIEAMSCSNQSLMLLDLSYNQLTGKLPHSLGKFTNLFRLDISRNTVNSHSGVSGPIPTSIGNLSNLRSLYLEGNMMNGTIPESIGQLTKLFSLHLLENDWKGIMTNIHFHNLTNLVSFSVSSKKSTLALKVTNNWVPPFKDLQYVEIRDCQIGPIFPNWLRNQIPLTEIILKNVGIFGEIPHWLYNMSSQIQNLDLSHNKLSGYLPKEMNFTSSKYPTVDFSYNRFMGSVQIWPGVSALYLRNNSLSGTLPTNIGKEISHFKDLDLSNNYLNGSIPLSLNKIQNLSYLDLSNNYLTGEIPEFWMGIQSLNIIDLSNNRLVGGIPTSICSLPYLSILELSNNNLSQDLSFSFHNCFWLKTLSLKNNKFFGTIPKEMSKNNPFLSELLLRGNTLTGSIPKELCNLTLYLLDLAENNFSGLIPTCLGDTYGFKLPQTYLTDSFETGDYVSYTKHTELVLNGRIVKYLKKMPVHPTIDLSKNDLSGEIPVKITQLIHLGALNLSWNQLTGNIPSDIGLLKDLENLDFSHNNLSGPIPPTMASMTFLSHLNLSYNNLSGRIPLANQFATYDASTYIGNPGLCGDHLLKNCSSLSPGHGEQERKHEDGVDGDDNNERWGLYASIAVGYITGFWIVCGSLMLKRSWRHAYFNSVYDMKDKLLVLIAVNLARIKELMP</sequence>
<proteinExistence type="inferred from homology"/>
<keyword evidence="5 12" id="KW-0812">Transmembrane</keyword>
<comment type="caution">
    <text evidence="15">The sequence shown here is derived from an EMBL/GenBank/DDBJ whole genome shotgun (WGS) entry which is preliminary data.</text>
</comment>
<evidence type="ECO:0000256" key="2">
    <source>
        <dbReference type="ARBA" id="ARBA00009592"/>
    </source>
</evidence>
<evidence type="ECO:0000256" key="7">
    <source>
        <dbReference type="ARBA" id="ARBA00022737"/>
    </source>
</evidence>
<dbReference type="Gene3D" id="3.80.10.10">
    <property type="entry name" value="Ribonuclease Inhibitor"/>
    <property type="match status" value="4"/>
</dbReference>
<dbReference type="Pfam" id="PF13855">
    <property type="entry name" value="LRR_8"/>
    <property type="match status" value="1"/>
</dbReference>
<evidence type="ECO:0000256" key="8">
    <source>
        <dbReference type="ARBA" id="ARBA00022989"/>
    </source>
</evidence>
<name>A0A396J2D8_MEDTR</name>
<dbReference type="Pfam" id="PF23598">
    <property type="entry name" value="LRR_14"/>
    <property type="match status" value="1"/>
</dbReference>
<dbReference type="Proteomes" id="UP000265566">
    <property type="component" value="Chromosome 2"/>
</dbReference>
<dbReference type="PANTHER" id="PTHR48063:SF29">
    <property type="entry name" value="LRR RECEPTOR-LIKE KINASE FAMILY PROTEIN"/>
    <property type="match status" value="1"/>
</dbReference>
<dbReference type="SUPFAM" id="SSF52047">
    <property type="entry name" value="RNI-like"/>
    <property type="match status" value="1"/>
</dbReference>
<dbReference type="InterPro" id="IPR001611">
    <property type="entry name" value="Leu-rich_rpt"/>
</dbReference>
<dbReference type="FunFam" id="3.80.10.10:FF:000095">
    <property type="entry name" value="LRR receptor-like serine/threonine-protein kinase GSO1"/>
    <property type="match status" value="1"/>
</dbReference>
<evidence type="ECO:0000313" key="16">
    <source>
        <dbReference type="Proteomes" id="UP000265566"/>
    </source>
</evidence>
<dbReference type="InterPro" id="IPR046956">
    <property type="entry name" value="RLP23-like"/>
</dbReference>
<dbReference type="InterPro" id="IPR003591">
    <property type="entry name" value="Leu-rich_rpt_typical-subtyp"/>
</dbReference>
<evidence type="ECO:0000256" key="3">
    <source>
        <dbReference type="ARBA" id="ARBA00022475"/>
    </source>
</evidence>
<dbReference type="FunFam" id="3.80.10.10:FF:000129">
    <property type="entry name" value="Leucine-rich repeat receptor-like kinase"/>
    <property type="match status" value="1"/>
</dbReference>
<gene>
    <name evidence="15" type="ORF">MtrunA17_Chr2g0284871</name>
</gene>
<dbReference type="PANTHER" id="PTHR48063">
    <property type="entry name" value="LRR RECEPTOR-LIKE KINASE"/>
    <property type="match status" value="1"/>
</dbReference>
<dbReference type="AlphaFoldDB" id="A0A396J2D8"/>
<evidence type="ECO:0000256" key="9">
    <source>
        <dbReference type="ARBA" id="ARBA00023136"/>
    </source>
</evidence>